<dbReference type="AlphaFoldDB" id="A0A0C1H6Y2"/>
<dbReference type="PANTHER" id="PTHR46599">
    <property type="entry name" value="PIGGYBAC TRANSPOSABLE ELEMENT-DERIVED PROTEIN 4"/>
    <property type="match status" value="1"/>
</dbReference>
<evidence type="ECO:0000313" key="3">
    <source>
        <dbReference type="Proteomes" id="UP000031465"/>
    </source>
</evidence>
<feature type="domain" description="PiggyBac transposable element-derived protein" evidence="1">
    <location>
        <begin position="15"/>
        <end position="320"/>
    </location>
</feature>
<feature type="non-terminal residue" evidence="2">
    <location>
        <position position="1"/>
    </location>
</feature>
<dbReference type="PATRIC" id="fig|362787.3.peg.2133"/>
<dbReference type="PANTHER" id="PTHR46599:SF3">
    <property type="entry name" value="PIGGYBAC TRANSPOSABLE ELEMENT-DERIVED PROTEIN 4"/>
    <property type="match status" value="1"/>
</dbReference>
<evidence type="ECO:0000313" key="2">
    <source>
        <dbReference type="EMBL" id="KIC70658.1"/>
    </source>
</evidence>
<comment type="caution">
    <text evidence="2">The sequence shown here is derived from an EMBL/GenBank/DDBJ whole genome shotgun (WGS) entry which is preliminary data.</text>
</comment>
<dbReference type="InterPro" id="IPR029526">
    <property type="entry name" value="PGBD"/>
</dbReference>
<evidence type="ECO:0000259" key="1">
    <source>
        <dbReference type="Pfam" id="PF13843"/>
    </source>
</evidence>
<dbReference type="Pfam" id="PF13843">
    <property type="entry name" value="DDE_Tnp_1_7"/>
    <property type="match status" value="1"/>
</dbReference>
<proteinExistence type="predicted"/>
<sequence length="344" mass="39599">KAERKARSSTTRSHHKLPSFTRASFLCFLAVSLFMGMAPLAAEEDYWRRGDDIHGNNFIRRTMSREAYHEIKKSLRVDVEELIRRLNEQFQRFWEPFTDVVVDESLIPTKARCPFTVVIKRKPHPVGVKLWSLVDRAKYLFACSLFAKISERTTATLLRMVSHLPGGRSFSIRADSYFGSFDAALGLQQLGHRFTMACRKDRPSPLFGRFLHSTTAVNSWQALYHSDPTAPTKVMAALTFHQQKSEGSKLINFISNLYDGKMAVTKKSGTIPDVVHDYNLHMGFVDQMDSSCLQHAYPHRLINWKHAVFFWLLEATIHNSSIIWNHLHPGMPCLIFNLIYHFLI</sequence>
<dbReference type="Proteomes" id="UP000031465">
    <property type="component" value="Unassembled WGS sequence"/>
</dbReference>
<gene>
    <name evidence="2" type="ORF">DB44_HA00020</name>
</gene>
<reference evidence="2 3" key="1">
    <citation type="journal article" date="2014" name="Mol. Biol. Evol.">
        <title>Massive expansion of Ubiquitination-related gene families within the Chlamydiae.</title>
        <authorList>
            <person name="Domman D."/>
            <person name="Collingro A."/>
            <person name="Lagkouvardos I."/>
            <person name="Gehre L."/>
            <person name="Weinmaier T."/>
            <person name="Rattei T."/>
            <person name="Subtil A."/>
            <person name="Horn M."/>
        </authorList>
    </citation>
    <scope>NUCLEOTIDE SEQUENCE [LARGE SCALE GENOMIC DNA]</scope>
    <source>
        <strain evidence="2 3">EI2</strain>
    </source>
</reference>
<dbReference type="EMBL" id="JSAN01000169">
    <property type="protein sequence ID" value="KIC70658.1"/>
    <property type="molecule type" value="Genomic_DNA"/>
</dbReference>
<protein>
    <recommendedName>
        <fullName evidence="1">PiggyBac transposable element-derived protein domain-containing protein</fullName>
    </recommendedName>
</protein>
<name>A0A0C1H6Y2_9BACT</name>
<organism evidence="2 3">
    <name type="scientific">Candidatus Protochlamydia amoebophila</name>
    <dbReference type="NCBI Taxonomy" id="362787"/>
    <lineage>
        <taxon>Bacteria</taxon>
        <taxon>Pseudomonadati</taxon>
        <taxon>Chlamydiota</taxon>
        <taxon>Chlamydiia</taxon>
        <taxon>Parachlamydiales</taxon>
        <taxon>Parachlamydiaceae</taxon>
        <taxon>Candidatus Protochlamydia</taxon>
    </lineage>
</organism>
<dbReference type="RefSeq" id="WP_155117236.1">
    <property type="nucleotide sequence ID" value="NZ_JSAN01000169.1"/>
</dbReference>
<accession>A0A0C1H6Y2</accession>